<dbReference type="InterPro" id="IPR000595">
    <property type="entry name" value="cNMP-bd_dom"/>
</dbReference>
<keyword evidence="3" id="KW-0597">Phosphoprotein</keyword>
<evidence type="ECO:0000259" key="5">
    <source>
        <dbReference type="PROSITE" id="PS50109"/>
    </source>
</evidence>
<dbReference type="SUPFAM" id="SSF47384">
    <property type="entry name" value="Homodimeric domain of signal transducing histidine kinase"/>
    <property type="match status" value="1"/>
</dbReference>
<dbReference type="GO" id="GO:0000155">
    <property type="term" value="F:phosphorelay sensor kinase activity"/>
    <property type="evidence" value="ECO:0007669"/>
    <property type="project" value="InterPro"/>
</dbReference>
<dbReference type="OrthoDB" id="9806995at2"/>
<dbReference type="PRINTS" id="PR00344">
    <property type="entry name" value="BCTRLSENSOR"/>
</dbReference>
<dbReference type="PROSITE" id="PS50109">
    <property type="entry name" value="HIS_KIN"/>
    <property type="match status" value="1"/>
</dbReference>
<dbReference type="InterPro" id="IPR003661">
    <property type="entry name" value="HisK_dim/P_dom"/>
</dbReference>
<dbReference type="PANTHER" id="PTHR43065">
    <property type="entry name" value="SENSOR HISTIDINE KINASE"/>
    <property type="match status" value="1"/>
</dbReference>
<keyword evidence="7" id="KW-1185">Reference proteome</keyword>
<organism evidence="6 7">
    <name type="scientific">Mucilaginibacter limnophilus</name>
    <dbReference type="NCBI Taxonomy" id="1932778"/>
    <lineage>
        <taxon>Bacteria</taxon>
        <taxon>Pseudomonadati</taxon>
        <taxon>Bacteroidota</taxon>
        <taxon>Sphingobacteriia</taxon>
        <taxon>Sphingobacteriales</taxon>
        <taxon>Sphingobacteriaceae</taxon>
        <taxon>Mucilaginibacter</taxon>
    </lineage>
</organism>
<dbReference type="InterPro" id="IPR004358">
    <property type="entry name" value="Sig_transdc_His_kin-like_C"/>
</dbReference>
<dbReference type="RefSeq" id="WP_127703093.1">
    <property type="nucleotide sequence ID" value="NZ_SACK01000001.1"/>
</dbReference>
<protein>
    <recommendedName>
        <fullName evidence="2">histidine kinase</fullName>
        <ecNumber evidence="2">2.7.13.3</ecNumber>
    </recommendedName>
</protein>
<evidence type="ECO:0000313" key="6">
    <source>
        <dbReference type="EMBL" id="RVU02727.1"/>
    </source>
</evidence>
<evidence type="ECO:0000259" key="4">
    <source>
        <dbReference type="PROSITE" id="PS50042"/>
    </source>
</evidence>
<dbReference type="InterPro" id="IPR036097">
    <property type="entry name" value="HisK_dim/P_sf"/>
</dbReference>
<gene>
    <name evidence="6" type="ORF">EOD41_01950</name>
</gene>
<dbReference type="PROSITE" id="PS50042">
    <property type="entry name" value="CNMP_BINDING_3"/>
    <property type="match status" value="1"/>
</dbReference>
<dbReference type="InterPro" id="IPR003594">
    <property type="entry name" value="HATPase_dom"/>
</dbReference>
<evidence type="ECO:0000256" key="2">
    <source>
        <dbReference type="ARBA" id="ARBA00012438"/>
    </source>
</evidence>
<dbReference type="EMBL" id="SACK01000001">
    <property type="protein sequence ID" value="RVU02727.1"/>
    <property type="molecule type" value="Genomic_DNA"/>
</dbReference>
<dbReference type="Pfam" id="PF00027">
    <property type="entry name" value="cNMP_binding"/>
    <property type="match status" value="1"/>
</dbReference>
<dbReference type="InterPro" id="IPR005467">
    <property type="entry name" value="His_kinase_dom"/>
</dbReference>
<accession>A0A437MYJ7</accession>
<reference evidence="6 7" key="1">
    <citation type="submission" date="2019-01" db="EMBL/GenBank/DDBJ databases">
        <authorList>
            <person name="Chen W.-M."/>
        </authorList>
    </citation>
    <scope>NUCLEOTIDE SEQUENCE [LARGE SCALE GENOMIC DNA]</scope>
    <source>
        <strain evidence="6 7">YBJ-36</strain>
    </source>
</reference>
<dbReference type="Gene3D" id="1.10.287.130">
    <property type="match status" value="1"/>
</dbReference>
<dbReference type="SUPFAM" id="SSF55874">
    <property type="entry name" value="ATPase domain of HSP90 chaperone/DNA topoisomerase II/histidine kinase"/>
    <property type="match status" value="1"/>
</dbReference>
<dbReference type="Gene3D" id="2.60.120.10">
    <property type="entry name" value="Jelly Rolls"/>
    <property type="match status" value="1"/>
</dbReference>
<evidence type="ECO:0000256" key="1">
    <source>
        <dbReference type="ARBA" id="ARBA00000085"/>
    </source>
</evidence>
<comment type="caution">
    <text evidence="6">The sequence shown here is derived from an EMBL/GenBank/DDBJ whole genome shotgun (WGS) entry which is preliminary data.</text>
</comment>
<proteinExistence type="predicted"/>
<evidence type="ECO:0000313" key="7">
    <source>
        <dbReference type="Proteomes" id="UP000282759"/>
    </source>
</evidence>
<dbReference type="PANTHER" id="PTHR43065:SF48">
    <property type="entry name" value="HISTIDINE KINASE"/>
    <property type="match status" value="1"/>
</dbReference>
<dbReference type="CDD" id="cd00082">
    <property type="entry name" value="HisKA"/>
    <property type="match status" value="1"/>
</dbReference>
<dbReference type="SMART" id="SM00387">
    <property type="entry name" value="HATPase_c"/>
    <property type="match status" value="1"/>
</dbReference>
<dbReference type="EC" id="2.7.13.3" evidence="2"/>
<dbReference type="Gene3D" id="3.30.565.10">
    <property type="entry name" value="Histidine kinase-like ATPase, C-terminal domain"/>
    <property type="match status" value="1"/>
</dbReference>
<comment type="catalytic activity">
    <reaction evidence="1">
        <text>ATP + protein L-histidine = ADP + protein N-phospho-L-histidine.</text>
        <dbReference type="EC" id="2.7.13.3"/>
    </reaction>
</comment>
<dbReference type="InterPro" id="IPR036890">
    <property type="entry name" value="HATPase_C_sf"/>
</dbReference>
<dbReference type="AlphaFoldDB" id="A0A437MYJ7"/>
<dbReference type="SUPFAM" id="SSF51206">
    <property type="entry name" value="cAMP-binding domain-like"/>
    <property type="match status" value="1"/>
</dbReference>
<dbReference type="InterPro" id="IPR018490">
    <property type="entry name" value="cNMP-bd_dom_sf"/>
</dbReference>
<feature type="domain" description="Histidine kinase" evidence="5">
    <location>
        <begin position="295"/>
        <end position="470"/>
    </location>
</feature>
<dbReference type="Proteomes" id="UP000282759">
    <property type="component" value="Unassembled WGS sequence"/>
</dbReference>
<sequence length="470" mass="52828">MNNTVDKTVTVEQLKAIETISDVPDDQLQWFLDASTIQEAKAGERVFEAGETMDRTFVILEGRFRICMMQGGKIREVADFGPGTITGYLPFSRGKKTIGYGECTEDMVALVCHMQNMREGIQKHYELTEALVHIMTTRVREFTAIQQQNEKMMALGKLSAGLAHELNNPAAAIVRNTSSLKEQLKQLPELFKEIAAIKMDMREIKPVKQYITEVVQRPEKPSLSMMQRADLEDELMDWLEDHEITDYSMAETLADMGFSIEDLEKLRGMIAVDCIAPILAWINNNLITGKLVDDIQEAARRISELVGSVKTFTHMDRDADKQPIDIHAGIQNTLKMLDYKLKKGNITLKEDFAADLPKIKVMPGEMNQVWTNLIDNAVDAMEISGSGTLRISTRRDGDFVQVLIVDDGPGIPEEIKPRIFDPFFTTKEMGKGTGMGLDVVSRIIRQHNGTIKVKSKPGETEFEVCLPLNN</sequence>
<dbReference type="Pfam" id="PF02518">
    <property type="entry name" value="HATPase_c"/>
    <property type="match status" value="1"/>
</dbReference>
<dbReference type="InterPro" id="IPR014710">
    <property type="entry name" value="RmlC-like_jellyroll"/>
</dbReference>
<name>A0A437MYJ7_9SPHI</name>
<feature type="domain" description="Cyclic nucleotide-binding" evidence="4">
    <location>
        <begin position="19"/>
        <end position="89"/>
    </location>
</feature>
<dbReference type="CDD" id="cd00038">
    <property type="entry name" value="CAP_ED"/>
    <property type="match status" value="1"/>
</dbReference>
<dbReference type="SMART" id="SM00100">
    <property type="entry name" value="cNMP"/>
    <property type="match status" value="1"/>
</dbReference>
<evidence type="ECO:0000256" key="3">
    <source>
        <dbReference type="ARBA" id="ARBA00022553"/>
    </source>
</evidence>